<feature type="transmembrane region" description="Helical" evidence="1">
    <location>
        <begin position="29"/>
        <end position="48"/>
    </location>
</feature>
<keyword evidence="1" id="KW-0812">Transmembrane</keyword>
<name>A0A1D9P3W4_9FIRM</name>
<dbReference type="AlphaFoldDB" id="A0A1D9P3W4"/>
<dbReference type="RefSeq" id="WP_071176837.1">
    <property type="nucleotide sequence ID" value="NZ_CP017831.1"/>
</dbReference>
<organism evidence="2 3">
    <name type="scientific">Butyrivibrio hungatei</name>
    <dbReference type="NCBI Taxonomy" id="185008"/>
    <lineage>
        <taxon>Bacteria</taxon>
        <taxon>Bacillati</taxon>
        <taxon>Bacillota</taxon>
        <taxon>Clostridia</taxon>
        <taxon>Lachnospirales</taxon>
        <taxon>Lachnospiraceae</taxon>
        <taxon>Butyrivibrio</taxon>
    </lineage>
</organism>
<keyword evidence="3" id="KW-1185">Reference proteome</keyword>
<proteinExistence type="predicted"/>
<dbReference type="KEGG" id="bhu:bhn_I2186"/>
<protein>
    <recommendedName>
        <fullName evidence="4">Extracellular solute-binding protein</fullName>
    </recommendedName>
</protein>
<accession>A0A1D9P3W4</accession>
<dbReference type="EMBL" id="CP017831">
    <property type="protein sequence ID" value="AOZ97219.1"/>
    <property type="molecule type" value="Genomic_DNA"/>
</dbReference>
<dbReference type="Proteomes" id="UP000179284">
    <property type="component" value="Chromosome I"/>
</dbReference>
<keyword evidence="1" id="KW-0472">Membrane</keyword>
<evidence type="ECO:0000313" key="2">
    <source>
        <dbReference type="EMBL" id="AOZ97219.1"/>
    </source>
</evidence>
<evidence type="ECO:0008006" key="4">
    <source>
        <dbReference type="Google" id="ProtNLM"/>
    </source>
</evidence>
<evidence type="ECO:0000313" key="3">
    <source>
        <dbReference type="Proteomes" id="UP000179284"/>
    </source>
</evidence>
<dbReference type="OrthoDB" id="1925387at2"/>
<evidence type="ECO:0000256" key="1">
    <source>
        <dbReference type="SAM" id="Phobius"/>
    </source>
</evidence>
<sequence length="265" mass="30661">MSLHDEIKEQQKKLKGQGFKAHWEYFWEYYKIHTFVAIAAIILLTILIKDITNNKPYALYAVLLNSNVPDTQQTFESDFTEYAQIDTNSYTCFVDTSSSYRTDAINEMTIATSEKIMANISAKELDVMAADTDMFRYYAYQDVYMDLRDAFDQAFLDKYSDKICYVDRKLIDYISSEEYQSFMLNGEYDKNNKYAVMAAEIYNTGIYPDIPVSEMEDPVPVGLYIEDSSAIKENNAYYGQKCIIGVIINTGRLDTAKQFVEFLLQ</sequence>
<keyword evidence="1" id="KW-1133">Transmembrane helix</keyword>
<reference evidence="3" key="1">
    <citation type="submission" date="2016-10" db="EMBL/GenBank/DDBJ databases">
        <title>The complete genome sequence of the rumen bacterium Butyrivibrio hungatei MB2003.</title>
        <authorList>
            <person name="Palevich N."/>
            <person name="Kelly W.J."/>
            <person name="Leahy S.C."/>
            <person name="Altermann E."/>
            <person name="Rakonjac J."/>
            <person name="Attwood G.T."/>
        </authorList>
    </citation>
    <scope>NUCLEOTIDE SEQUENCE [LARGE SCALE GENOMIC DNA]</scope>
    <source>
        <strain evidence="3">MB2003</strain>
    </source>
</reference>
<gene>
    <name evidence="2" type="ORF">bhn_I2186</name>
</gene>